<dbReference type="GO" id="GO:0006633">
    <property type="term" value="P:fatty acid biosynthetic process"/>
    <property type="evidence" value="ECO:0007669"/>
    <property type="project" value="InterPro"/>
</dbReference>
<name>A0A0M2NPN3_9FIRM</name>
<keyword evidence="1 5" id="KW-0808">Transferase</keyword>
<feature type="domain" description="4'-phosphopantetheinyl transferase" evidence="4">
    <location>
        <begin position="1"/>
        <end position="70"/>
    </location>
</feature>
<evidence type="ECO:0000259" key="4">
    <source>
        <dbReference type="Pfam" id="PF01648"/>
    </source>
</evidence>
<protein>
    <submittedName>
        <fullName evidence="5">Holo-[acyl-carrier protein] synthase</fullName>
        <ecNumber evidence="5">2.7.8.7</ecNumber>
    </submittedName>
</protein>
<dbReference type="GO" id="GO:0008897">
    <property type="term" value="F:holo-[acyl-carrier-protein] synthase activity"/>
    <property type="evidence" value="ECO:0007669"/>
    <property type="project" value="UniProtKB-EC"/>
</dbReference>
<comment type="caution">
    <text evidence="5">The sequence shown here is derived from an EMBL/GenBank/DDBJ whole genome shotgun (WGS) entry which is preliminary data.</text>
</comment>
<dbReference type="Proteomes" id="UP000034076">
    <property type="component" value="Unassembled WGS sequence"/>
</dbReference>
<dbReference type="EC" id="2.7.8.7" evidence="5"/>
<dbReference type="STRING" id="270498.CHK_0278"/>
<evidence type="ECO:0000313" key="6">
    <source>
        <dbReference type="Proteomes" id="UP000034076"/>
    </source>
</evidence>
<dbReference type="InterPro" id="IPR037143">
    <property type="entry name" value="4-PPantetheinyl_Trfase_dom_sf"/>
</dbReference>
<proteinExistence type="predicted"/>
<evidence type="ECO:0000256" key="2">
    <source>
        <dbReference type="ARBA" id="ARBA00022723"/>
    </source>
</evidence>
<dbReference type="InterPro" id="IPR008278">
    <property type="entry name" value="4-PPantetheinyl_Trfase_dom"/>
</dbReference>
<dbReference type="GO" id="GO:0000287">
    <property type="term" value="F:magnesium ion binding"/>
    <property type="evidence" value="ECO:0007669"/>
    <property type="project" value="InterPro"/>
</dbReference>
<organism evidence="5 6">
    <name type="scientific">Christensenella hongkongensis</name>
    <dbReference type="NCBI Taxonomy" id="270498"/>
    <lineage>
        <taxon>Bacteria</taxon>
        <taxon>Bacillati</taxon>
        <taxon>Bacillota</taxon>
        <taxon>Clostridia</taxon>
        <taxon>Christensenellales</taxon>
        <taxon>Christensenellaceae</taxon>
        <taxon>Christensenella</taxon>
    </lineage>
</organism>
<dbReference type="NCBIfam" id="TIGR00556">
    <property type="entry name" value="pantethn_trn"/>
    <property type="match status" value="1"/>
</dbReference>
<sequence>MKKVFTDKERKYLEEKGIPEQSAAGMFCAKEAVLKAMELGITDVSLKDIEVLHKESGAPYVKLYGTLLGRGKLYVSITHTEDTASAFAVLEQEDER</sequence>
<evidence type="ECO:0000256" key="3">
    <source>
        <dbReference type="ARBA" id="ARBA00022842"/>
    </source>
</evidence>
<accession>A0A0M2NPN3</accession>
<keyword evidence="2" id="KW-0479">Metal-binding</keyword>
<evidence type="ECO:0000256" key="1">
    <source>
        <dbReference type="ARBA" id="ARBA00022679"/>
    </source>
</evidence>
<gene>
    <name evidence="5" type="ORF">CHK_0278</name>
</gene>
<dbReference type="Gene3D" id="3.90.470.20">
    <property type="entry name" value="4'-phosphopantetheinyl transferase domain"/>
    <property type="match status" value="1"/>
</dbReference>
<evidence type="ECO:0000313" key="5">
    <source>
        <dbReference type="EMBL" id="KKI52170.1"/>
    </source>
</evidence>
<dbReference type="Pfam" id="PF01648">
    <property type="entry name" value="ACPS"/>
    <property type="match status" value="1"/>
</dbReference>
<dbReference type="InterPro" id="IPR004568">
    <property type="entry name" value="Ppantetheine-prot_Trfase_dom"/>
</dbReference>
<reference evidence="5 6" key="1">
    <citation type="submission" date="2015-04" db="EMBL/GenBank/DDBJ databases">
        <title>Draft genome sequence of bacteremic isolate Catabacter hongkongensis type strain HKU16T.</title>
        <authorList>
            <person name="Lau S.K."/>
            <person name="Teng J.L."/>
            <person name="Huang Y."/>
            <person name="Curreem S.O."/>
            <person name="Tsui S.K."/>
            <person name="Woo P.C."/>
        </authorList>
    </citation>
    <scope>NUCLEOTIDE SEQUENCE [LARGE SCALE GENOMIC DNA]</scope>
    <source>
        <strain evidence="5 6">HKU16</strain>
    </source>
</reference>
<dbReference type="EMBL" id="LAYJ01000033">
    <property type="protein sequence ID" value="KKI52170.1"/>
    <property type="molecule type" value="Genomic_DNA"/>
</dbReference>
<keyword evidence="3" id="KW-0460">Magnesium</keyword>
<dbReference type="SUPFAM" id="SSF56214">
    <property type="entry name" value="4'-phosphopantetheinyl transferase"/>
    <property type="match status" value="1"/>
</dbReference>
<keyword evidence="6" id="KW-1185">Reference proteome</keyword>
<dbReference type="AlphaFoldDB" id="A0A0M2NPN3"/>